<dbReference type="Proteomes" id="UP001296104">
    <property type="component" value="Unassembled WGS sequence"/>
</dbReference>
<dbReference type="InterPro" id="IPR010334">
    <property type="entry name" value="Dcp1"/>
</dbReference>
<evidence type="ECO:0000256" key="1">
    <source>
        <dbReference type="ARBA" id="ARBA00004496"/>
    </source>
</evidence>
<dbReference type="SUPFAM" id="SSF50729">
    <property type="entry name" value="PH domain-like"/>
    <property type="match status" value="1"/>
</dbReference>
<feature type="compositionally biased region" description="Low complexity" evidence="5">
    <location>
        <begin position="326"/>
        <end position="346"/>
    </location>
</feature>
<dbReference type="Gene3D" id="2.30.29.30">
    <property type="entry name" value="Pleckstrin-homology domain (PH domain)/Phosphotyrosine-binding domain (PTB)"/>
    <property type="match status" value="1"/>
</dbReference>
<feature type="region of interest" description="Disordered" evidence="5">
    <location>
        <begin position="258"/>
        <end position="279"/>
    </location>
</feature>
<comment type="similarity">
    <text evidence="2">Belongs to the DCP1 family.</text>
</comment>
<keyword evidence="4" id="KW-0507">mRNA processing</keyword>
<evidence type="ECO:0000313" key="7">
    <source>
        <dbReference type="Proteomes" id="UP001296104"/>
    </source>
</evidence>
<dbReference type="PANTHER" id="PTHR16290:SF0">
    <property type="entry name" value="DECAPPING PROTEIN 1, ISOFORM A"/>
    <property type="match status" value="1"/>
</dbReference>
<evidence type="ECO:0000256" key="3">
    <source>
        <dbReference type="ARBA" id="ARBA00022490"/>
    </source>
</evidence>
<sequence length="359" mass="39895">MTVFVPVDFGNPPSPEGAKPYKKKMTAKQRNAQAHRAPPPKLPPASDYDTDAANYTDNAAQQIAVAASPPDRTNEELNMLVLKRWYPDIEHILAIAPFAVIYSCHPETGQWDKCDIQGSLFVCQIAAQPGGYPGFKAIILNRRHMENWELRLVSTDDIEVTKEFVICTVLEKEQGENGEAYETPRFHGIWMFQDTEGGKEVRDRVVKVLLECAEQAEQFAQLAGEETAEENGHGQGYGQYEYGLDGMPTGQTFHAEQQRYEEPAQQLPQQLPQQAPSMAGQQIDLATLFGKPQQAQQGPVPLPQGYGEAQPARFTPSADTDFFRGSPNPASQQQQQQQAPQQAVQQNALLDLFKNAKRG</sequence>
<comment type="subcellular location">
    <subcellularLocation>
        <location evidence="1">Cytoplasm</location>
    </subcellularLocation>
</comment>
<dbReference type="GO" id="GO:0006397">
    <property type="term" value="P:mRNA processing"/>
    <property type="evidence" value="ECO:0007669"/>
    <property type="project" value="UniProtKB-KW"/>
</dbReference>
<dbReference type="EMBL" id="CAVMBE010000078">
    <property type="protein sequence ID" value="CAK4033127.1"/>
    <property type="molecule type" value="Genomic_DNA"/>
</dbReference>
<dbReference type="GO" id="GO:0000290">
    <property type="term" value="P:deadenylation-dependent decapping of nuclear-transcribed mRNA"/>
    <property type="evidence" value="ECO:0007669"/>
    <property type="project" value="InterPro"/>
</dbReference>
<dbReference type="GO" id="GO:0031087">
    <property type="term" value="P:deadenylation-independent decapping of nuclear-transcribed mRNA"/>
    <property type="evidence" value="ECO:0007669"/>
    <property type="project" value="TreeGrafter"/>
</dbReference>
<dbReference type="PANTHER" id="PTHR16290">
    <property type="entry name" value="TRANSCRIPTION FACTOR SMIF DECAPPING ENZYME DCP1"/>
    <property type="match status" value="1"/>
</dbReference>
<comment type="caution">
    <text evidence="6">The sequence shown here is derived from an EMBL/GenBank/DDBJ whole genome shotgun (WGS) entry which is preliminary data.</text>
</comment>
<dbReference type="InterPro" id="IPR011993">
    <property type="entry name" value="PH-like_dom_sf"/>
</dbReference>
<keyword evidence="7" id="KW-1185">Reference proteome</keyword>
<keyword evidence="3" id="KW-0963">Cytoplasm</keyword>
<dbReference type="AlphaFoldDB" id="A0AAI9EE62"/>
<evidence type="ECO:0000256" key="2">
    <source>
        <dbReference type="ARBA" id="ARBA00008778"/>
    </source>
</evidence>
<proteinExistence type="inferred from homology"/>
<dbReference type="Pfam" id="PF06058">
    <property type="entry name" value="DCP1"/>
    <property type="match status" value="1"/>
</dbReference>
<dbReference type="GO" id="GO:0003729">
    <property type="term" value="F:mRNA binding"/>
    <property type="evidence" value="ECO:0007669"/>
    <property type="project" value="TreeGrafter"/>
</dbReference>
<organism evidence="6 7">
    <name type="scientific">Lecanosticta acicola</name>
    <dbReference type="NCBI Taxonomy" id="111012"/>
    <lineage>
        <taxon>Eukaryota</taxon>
        <taxon>Fungi</taxon>
        <taxon>Dikarya</taxon>
        <taxon>Ascomycota</taxon>
        <taxon>Pezizomycotina</taxon>
        <taxon>Dothideomycetes</taxon>
        <taxon>Dothideomycetidae</taxon>
        <taxon>Mycosphaerellales</taxon>
        <taxon>Mycosphaerellaceae</taxon>
        <taxon>Lecanosticta</taxon>
    </lineage>
</organism>
<evidence type="ECO:0000313" key="6">
    <source>
        <dbReference type="EMBL" id="CAK4033127.1"/>
    </source>
</evidence>
<reference evidence="6" key="1">
    <citation type="submission" date="2023-11" db="EMBL/GenBank/DDBJ databases">
        <authorList>
            <person name="Alioto T."/>
            <person name="Alioto T."/>
            <person name="Gomez Garrido J."/>
        </authorList>
    </citation>
    <scope>NUCLEOTIDE SEQUENCE</scope>
</reference>
<feature type="region of interest" description="Disordered" evidence="5">
    <location>
        <begin position="292"/>
        <end position="346"/>
    </location>
</feature>
<dbReference type="GO" id="GO:0008047">
    <property type="term" value="F:enzyme activator activity"/>
    <property type="evidence" value="ECO:0007669"/>
    <property type="project" value="InterPro"/>
</dbReference>
<evidence type="ECO:0000256" key="4">
    <source>
        <dbReference type="ARBA" id="ARBA00022664"/>
    </source>
</evidence>
<evidence type="ECO:0000256" key="5">
    <source>
        <dbReference type="SAM" id="MobiDB-lite"/>
    </source>
</evidence>
<accession>A0AAI9EE62</accession>
<feature type="region of interest" description="Disordered" evidence="5">
    <location>
        <begin position="1"/>
        <end position="50"/>
    </location>
</feature>
<feature type="compositionally biased region" description="Low complexity" evidence="5">
    <location>
        <begin position="263"/>
        <end position="276"/>
    </location>
</feature>
<name>A0AAI9EE62_9PEZI</name>
<dbReference type="GO" id="GO:0000932">
    <property type="term" value="C:P-body"/>
    <property type="evidence" value="ECO:0007669"/>
    <property type="project" value="TreeGrafter"/>
</dbReference>
<gene>
    <name evidence="6" type="ORF">LECACI_7A008285</name>
</gene>
<protein>
    <submittedName>
        <fullName evidence="6">Decapping enzyme Dcp1 like</fullName>
    </submittedName>
</protein>